<dbReference type="InterPro" id="IPR036388">
    <property type="entry name" value="WH-like_DNA-bd_sf"/>
</dbReference>
<dbReference type="Gene3D" id="1.10.10.10">
    <property type="entry name" value="Winged helix-like DNA-binding domain superfamily/Winged helix DNA-binding domain"/>
    <property type="match status" value="1"/>
</dbReference>
<reference evidence="6 7" key="1">
    <citation type="submission" date="2016-03" db="EMBL/GenBank/DDBJ databases">
        <title>Draft genome sequence of Gluconobacter cerinus strain CECT 9110.</title>
        <authorList>
            <person name="Sainz F."/>
            <person name="Mas A."/>
            <person name="Torija M.J."/>
        </authorList>
    </citation>
    <scope>NUCLEOTIDE SEQUENCE [LARGE SCALE GENOMIC DNA]</scope>
    <source>
        <strain evidence="6 7">CECT 9110</strain>
    </source>
</reference>
<accession>A0A1B6VNB9</accession>
<dbReference type="Gene3D" id="3.40.190.290">
    <property type="match status" value="1"/>
</dbReference>
<organism evidence="6 7">
    <name type="scientific">Gluconobacter cerinus</name>
    <dbReference type="NCBI Taxonomy" id="38307"/>
    <lineage>
        <taxon>Bacteria</taxon>
        <taxon>Pseudomonadati</taxon>
        <taxon>Pseudomonadota</taxon>
        <taxon>Alphaproteobacteria</taxon>
        <taxon>Acetobacterales</taxon>
        <taxon>Acetobacteraceae</taxon>
        <taxon>Gluconobacter</taxon>
    </lineage>
</organism>
<dbReference type="Proteomes" id="UP000077786">
    <property type="component" value="Unassembled WGS sequence"/>
</dbReference>
<dbReference type="FunFam" id="1.10.10.10:FF:000001">
    <property type="entry name" value="LysR family transcriptional regulator"/>
    <property type="match status" value="1"/>
</dbReference>
<dbReference type="EMBL" id="LUTU01000005">
    <property type="protein sequence ID" value="OAJ68689.1"/>
    <property type="molecule type" value="Genomic_DNA"/>
</dbReference>
<dbReference type="FunFam" id="3.40.190.290:FF:000001">
    <property type="entry name" value="Transcriptional regulator, LysR family"/>
    <property type="match status" value="1"/>
</dbReference>
<dbReference type="InterPro" id="IPR036390">
    <property type="entry name" value="WH_DNA-bd_sf"/>
</dbReference>
<evidence type="ECO:0000313" key="6">
    <source>
        <dbReference type="EMBL" id="OAJ68689.1"/>
    </source>
</evidence>
<dbReference type="PANTHER" id="PTHR30537">
    <property type="entry name" value="HTH-TYPE TRANSCRIPTIONAL REGULATOR"/>
    <property type="match status" value="1"/>
</dbReference>
<gene>
    <name evidence="6" type="ORF">A0123_01397</name>
</gene>
<sequence length="308" mass="33770">MLDRITSMQAFVRVVGQGSFAAAARSLGLSQTMVTKHVSALEAHLGVALFHRSTRRLSLTEPGQLYLDRCQKLLSSLEDMEQEVTAGAAEPRGLLRMNTPVSFAIRHVAPLLPEFSQKYPLVTVELGVDDRRVDPIAEGWDLTLRIGHLLPSSLKARRLAHINFTLCAAPSYLAKHGTPATVSDLEHHTCLGYTLSDPVGTTRWSFGRRGERTIPVKSSLRSNNGDVLRTAALAGQGILYQPTFIVADELHSGLLKPITLDTPLLEGPDLHAVYVPTTHVPLKVRVMIDFLAARYAPVPPWERAGHQS</sequence>
<dbReference type="GO" id="GO:0003700">
    <property type="term" value="F:DNA-binding transcription factor activity"/>
    <property type="evidence" value="ECO:0007669"/>
    <property type="project" value="InterPro"/>
</dbReference>
<keyword evidence="2" id="KW-0805">Transcription regulation</keyword>
<dbReference type="OrthoDB" id="9812435at2"/>
<keyword evidence="3" id="KW-0238">DNA-binding</keyword>
<evidence type="ECO:0000256" key="3">
    <source>
        <dbReference type="ARBA" id="ARBA00023125"/>
    </source>
</evidence>
<dbReference type="PROSITE" id="PS50931">
    <property type="entry name" value="HTH_LYSR"/>
    <property type="match status" value="1"/>
</dbReference>
<proteinExistence type="inferred from homology"/>
<evidence type="ECO:0000256" key="4">
    <source>
        <dbReference type="ARBA" id="ARBA00023163"/>
    </source>
</evidence>
<dbReference type="AlphaFoldDB" id="A0A1B6VNB9"/>
<feature type="domain" description="HTH lysR-type" evidence="5">
    <location>
        <begin position="3"/>
        <end position="60"/>
    </location>
</feature>
<dbReference type="CDD" id="cd08422">
    <property type="entry name" value="PBP2_CrgA_like"/>
    <property type="match status" value="1"/>
</dbReference>
<keyword evidence="4" id="KW-0804">Transcription</keyword>
<comment type="similarity">
    <text evidence="1">Belongs to the LysR transcriptional regulatory family.</text>
</comment>
<evidence type="ECO:0000313" key="7">
    <source>
        <dbReference type="Proteomes" id="UP000077786"/>
    </source>
</evidence>
<evidence type="ECO:0000256" key="2">
    <source>
        <dbReference type="ARBA" id="ARBA00023015"/>
    </source>
</evidence>
<dbReference type="PATRIC" id="fig|38307.3.peg.1434"/>
<dbReference type="InterPro" id="IPR058163">
    <property type="entry name" value="LysR-type_TF_proteobact-type"/>
</dbReference>
<dbReference type="RefSeq" id="WP_064274128.1">
    <property type="nucleotide sequence ID" value="NZ_LUTU01000005.1"/>
</dbReference>
<dbReference type="InterPro" id="IPR000847">
    <property type="entry name" value="LysR_HTH_N"/>
</dbReference>
<dbReference type="PANTHER" id="PTHR30537:SF5">
    <property type="entry name" value="HTH-TYPE TRANSCRIPTIONAL ACTIVATOR TTDR-RELATED"/>
    <property type="match status" value="1"/>
</dbReference>
<protein>
    <submittedName>
        <fullName evidence="6">LysR family transcriptional regulator</fullName>
    </submittedName>
</protein>
<dbReference type="Pfam" id="PF03466">
    <property type="entry name" value="LysR_substrate"/>
    <property type="match status" value="1"/>
</dbReference>
<dbReference type="PRINTS" id="PR00039">
    <property type="entry name" value="HTHLYSR"/>
</dbReference>
<evidence type="ECO:0000256" key="1">
    <source>
        <dbReference type="ARBA" id="ARBA00009437"/>
    </source>
</evidence>
<name>A0A1B6VNB9_9PROT</name>
<comment type="caution">
    <text evidence="6">The sequence shown here is derived from an EMBL/GenBank/DDBJ whole genome shotgun (WGS) entry which is preliminary data.</text>
</comment>
<dbReference type="SUPFAM" id="SSF46785">
    <property type="entry name" value="Winged helix' DNA-binding domain"/>
    <property type="match status" value="1"/>
</dbReference>
<dbReference type="Pfam" id="PF00126">
    <property type="entry name" value="HTH_1"/>
    <property type="match status" value="1"/>
</dbReference>
<dbReference type="GO" id="GO:0043565">
    <property type="term" value="F:sequence-specific DNA binding"/>
    <property type="evidence" value="ECO:0007669"/>
    <property type="project" value="TreeGrafter"/>
</dbReference>
<dbReference type="GO" id="GO:0006351">
    <property type="term" value="P:DNA-templated transcription"/>
    <property type="evidence" value="ECO:0007669"/>
    <property type="project" value="TreeGrafter"/>
</dbReference>
<evidence type="ECO:0000259" key="5">
    <source>
        <dbReference type="PROSITE" id="PS50931"/>
    </source>
</evidence>
<dbReference type="InterPro" id="IPR005119">
    <property type="entry name" value="LysR_subst-bd"/>
</dbReference>
<dbReference type="SUPFAM" id="SSF53850">
    <property type="entry name" value="Periplasmic binding protein-like II"/>
    <property type="match status" value="1"/>
</dbReference>